<dbReference type="PANTHER" id="PTHR44329">
    <property type="entry name" value="SERINE/THREONINE-PROTEIN KINASE TNNI3K-RELATED"/>
    <property type="match status" value="1"/>
</dbReference>
<name>A0ABR2HV06_9EUKA</name>
<feature type="domain" description="Protein kinase" evidence="1">
    <location>
        <begin position="1"/>
        <end position="153"/>
    </location>
</feature>
<dbReference type="Pfam" id="PF07714">
    <property type="entry name" value="PK_Tyr_Ser-Thr"/>
    <property type="match status" value="1"/>
</dbReference>
<evidence type="ECO:0000313" key="2">
    <source>
        <dbReference type="EMBL" id="KAK8852978.1"/>
    </source>
</evidence>
<dbReference type="SUPFAM" id="SSF56112">
    <property type="entry name" value="Protein kinase-like (PK-like)"/>
    <property type="match status" value="1"/>
</dbReference>
<gene>
    <name evidence="2" type="ORF">M9Y10_017975</name>
</gene>
<dbReference type="InterPro" id="IPR011009">
    <property type="entry name" value="Kinase-like_dom_sf"/>
</dbReference>
<dbReference type="InterPro" id="IPR001245">
    <property type="entry name" value="Ser-Thr/Tyr_kinase_cat_dom"/>
</dbReference>
<organism evidence="2 3">
    <name type="scientific">Tritrichomonas musculus</name>
    <dbReference type="NCBI Taxonomy" id="1915356"/>
    <lineage>
        <taxon>Eukaryota</taxon>
        <taxon>Metamonada</taxon>
        <taxon>Parabasalia</taxon>
        <taxon>Tritrichomonadida</taxon>
        <taxon>Tritrichomonadidae</taxon>
        <taxon>Tritrichomonas</taxon>
    </lineage>
</organism>
<dbReference type="InterPro" id="IPR000719">
    <property type="entry name" value="Prot_kinase_dom"/>
</dbReference>
<evidence type="ECO:0000313" key="3">
    <source>
        <dbReference type="Proteomes" id="UP001470230"/>
    </source>
</evidence>
<evidence type="ECO:0000259" key="1">
    <source>
        <dbReference type="PROSITE" id="PS50011"/>
    </source>
</evidence>
<protein>
    <recommendedName>
        <fullName evidence="1">Protein kinase domain-containing protein</fullName>
    </recommendedName>
</protein>
<dbReference type="InterPro" id="IPR051681">
    <property type="entry name" value="Ser/Thr_Kinases-Pseudokinases"/>
</dbReference>
<proteinExistence type="predicted"/>
<keyword evidence="3" id="KW-1185">Reference proteome</keyword>
<sequence length="176" mass="21293">MNYLHENNIVHRNLNPSVIFLDSNLYPYLSDFYKAVQKDTYFPYLLKEINYEYQAPEFLKDYTKFQSNFGLDIYAFAMTLYYLMFEIKPYSNCSKKITELLGDIDTMNYRPDFPIPFPEELMFWKELIIKCWDGTPSRRPNFDKICKELEEYAFNDSNIDIDAFRNYKEKILEKLD</sequence>
<dbReference type="Gene3D" id="1.10.510.10">
    <property type="entry name" value="Transferase(Phosphotransferase) domain 1"/>
    <property type="match status" value="1"/>
</dbReference>
<comment type="caution">
    <text evidence="2">The sequence shown here is derived from an EMBL/GenBank/DDBJ whole genome shotgun (WGS) entry which is preliminary data.</text>
</comment>
<accession>A0ABR2HV06</accession>
<dbReference type="PROSITE" id="PS50011">
    <property type="entry name" value="PROTEIN_KINASE_DOM"/>
    <property type="match status" value="1"/>
</dbReference>
<reference evidence="2 3" key="1">
    <citation type="submission" date="2024-04" db="EMBL/GenBank/DDBJ databases">
        <title>Tritrichomonas musculus Genome.</title>
        <authorList>
            <person name="Alves-Ferreira E."/>
            <person name="Grigg M."/>
            <person name="Lorenzi H."/>
            <person name="Galac M."/>
        </authorList>
    </citation>
    <scope>NUCLEOTIDE SEQUENCE [LARGE SCALE GENOMIC DNA]</scope>
    <source>
        <strain evidence="2 3">EAF2021</strain>
    </source>
</reference>
<dbReference type="Proteomes" id="UP001470230">
    <property type="component" value="Unassembled WGS sequence"/>
</dbReference>
<dbReference type="EMBL" id="JAPFFF010000023">
    <property type="protein sequence ID" value="KAK8852978.1"/>
    <property type="molecule type" value="Genomic_DNA"/>
</dbReference>